<proteinExistence type="inferred from homology"/>
<evidence type="ECO:0000256" key="2">
    <source>
        <dbReference type="ARBA" id="ARBA00010637"/>
    </source>
</evidence>
<feature type="transmembrane region" description="Helical" evidence="11">
    <location>
        <begin position="17"/>
        <end position="36"/>
    </location>
</feature>
<evidence type="ECO:0000256" key="1">
    <source>
        <dbReference type="ARBA" id="ARBA00004377"/>
    </source>
</evidence>
<accession>A0A3N1P4H6</accession>
<dbReference type="Proteomes" id="UP000273643">
    <property type="component" value="Unassembled WGS sequence"/>
</dbReference>
<sequence>MKAVFDWLSRYNRREQTILLIGGVAVLLYLLWKAVLVPMADWKERQLNANRAVSQSLGRVELLAAQIEQARSNAQSDRENDSNLSALVDSSLRANNLSMSGFQPGTGGQVRVRLDDVPYDRFIQWLYDMEYQHGVSVVDFSMAGTSEQGRVTVNIRLQKN</sequence>
<keyword evidence="13" id="KW-1185">Reference proteome</keyword>
<dbReference type="RefSeq" id="WP_123638573.1">
    <property type="nucleotide sequence ID" value="NZ_JBHYFO010000016.1"/>
</dbReference>
<evidence type="ECO:0000256" key="4">
    <source>
        <dbReference type="ARBA" id="ARBA00022475"/>
    </source>
</evidence>
<name>A0A3N1P4H6_9GAMM</name>
<protein>
    <recommendedName>
        <fullName evidence="10">Type II secretion system protein M</fullName>
        <shortName evidence="10">T2SS protein M</shortName>
    </recommendedName>
    <alternativeName>
        <fullName evidence="10">General secretion pathway protein M</fullName>
    </alternativeName>
</protein>
<evidence type="ECO:0000256" key="10">
    <source>
        <dbReference type="PIRNR" id="PIRNR006291"/>
    </source>
</evidence>
<evidence type="ECO:0000256" key="8">
    <source>
        <dbReference type="ARBA" id="ARBA00022989"/>
    </source>
</evidence>
<evidence type="ECO:0000256" key="6">
    <source>
        <dbReference type="ARBA" id="ARBA00022692"/>
    </source>
</evidence>
<comment type="similarity">
    <text evidence="2 10">Belongs to the GSP M family.</text>
</comment>
<comment type="caution">
    <text evidence="12">The sequence shown here is derived from an EMBL/GenBank/DDBJ whole genome shotgun (WGS) entry which is preliminary data.</text>
</comment>
<dbReference type="GO" id="GO:0015628">
    <property type="term" value="P:protein secretion by the type II secretion system"/>
    <property type="evidence" value="ECO:0007669"/>
    <property type="project" value="InterPro"/>
</dbReference>
<keyword evidence="6 11" id="KW-0812">Transmembrane</keyword>
<keyword evidence="4 10" id="KW-1003">Cell membrane</keyword>
<comment type="function">
    <text evidence="10">Inner membrane component of the type II secretion system required for the energy-dependent secretion of extracellular factors such as proteases and toxins from the periplasm.</text>
</comment>
<dbReference type="EMBL" id="RJUK01000001">
    <property type="protein sequence ID" value="ROQ21610.1"/>
    <property type="molecule type" value="Genomic_DNA"/>
</dbReference>
<keyword evidence="9 10" id="KW-0472">Membrane</keyword>
<comment type="subcellular location">
    <subcellularLocation>
        <location evidence="1">Cell inner membrane</location>
        <topology evidence="1">Single-pass membrane protein</topology>
    </subcellularLocation>
</comment>
<dbReference type="InterPro" id="IPR007690">
    <property type="entry name" value="T2SS_GspM"/>
</dbReference>
<evidence type="ECO:0000313" key="13">
    <source>
        <dbReference type="Proteomes" id="UP000273643"/>
    </source>
</evidence>
<organism evidence="12 13">
    <name type="scientific">Marinimicrobium koreense</name>
    <dbReference type="NCBI Taxonomy" id="306545"/>
    <lineage>
        <taxon>Bacteria</taxon>
        <taxon>Pseudomonadati</taxon>
        <taxon>Pseudomonadota</taxon>
        <taxon>Gammaproteobacteria</taxon>
        <taxon>Cellvibrionales</taxon>
        <taxon>Cellvibrionaceae</taxon>
        <taxon>Marinimicrobium</taxon>
    </lineage>
</organism>
<evidence type="ECO:0000256" key="9">
    <source>
        <dbReference type="ARBA" id="ARBA00023136"/>
    </source>
</evidence>
<dbReference type="GO" id="GO:0015627">
    <property type="term" value="C:type II protein secretion system complex"/>
    <property type="evidence" value="ECO:0007669"/>
    <property type="project" value="InterPro"/>
</dbReference>
<keyword evidence="7 10" id="KW-0653">Protein transport</keyword>
<keyword evidence="8 11" id="KW-1133">Transmembrane helix</keyword>
<evidence type="ECO:0000256" key="5">
    <source>
        <dbReference type="ARBA" id="ARBA00022519"/>
    </source>
</evidence>
<dbReference type="AlphaFoldDB" id="A0A3N1P4H6"/>
<evidence type="ECO:0000256" key="11">
    <source>
        <dbReference type="SAM" id="Phobius"/>
    </source>
</evidence>
<evidence type="ECO:0000256" key="7">
    <source>
        <dbReference type="ARBA" id="ARBA00022927"/>
    </source>
</evidence>
<evidence type="ECO:0000313" key="12">
    <source>
        <dbReference type="EMBL" id="ROQ21610.1"/>
    </source>
</evidence>
<dbReference type="PIRSF" id="PIRSF006291">
    <property type="entry name" value="GspM"/>
    <property type="match status" value="1"/>
</dbReference>
<dbReference type="SUPFAM" id="SSF103054">
    <property type="entry name" value="General secretion pathway protein M, EpsM"/>
    <property type="match status" value="1"/>
</dbReference>
<dbReference type="Pfam" id="PF04612">
    <property type="entry name" value="T2SSM"/>
    <property type="match status" value="1"/>
</dbReference>
<dbReference type="OrthoDB" id="6624834at2"/>
<keyword evidence="5 10" id="KW-0997">Cell inner membrane</keyword>
<evidence type="ECO:0000256" key="3">
    <source>
        <dbReference type="ARBA" id="ARBA00022448"/>
    </source>
</evidence>
<gene>
    <name evidence="12" type="ORF">EDC38_2236</name>
</gene>
<dbReference type="Gene3D" id="3.30.1360.100">
    <property type="entry name" value="General secretion pathway protein M, EpsM"/>
    <property type="match status" value="1"/>
</dbReference>
<dbReference type="InterPro" id="IPR023229">
    <property type="entry name" value="T2SS_M_periplasmic_sf"/>
</dbReference>
<dbReference type="GO" id="GO:0005886">
    <property type="term" value="C:plasma membrane"/>
    <property type="evidence" value="ECO:0007669"/>
    <property type="project" value="UniProtKB-SubCell"/>
</dbReference>
<reference evidence="12 13" key="1">
    <citation type="submission" date="2018-11" db="EMBL/GenBank/DDBJ databases">
        <title>Genomic Encyclopedia of Type Strains, Phase IV (KMG-IV): sequencing the most valuable type-strain genomes for metagenomic binning, comparative biology and taxonomic classification.</title>
        <authorList>
            <person name="Goeker M."/>
        </authorList>
    </citation>
    <scope>NUCLEOTIDE SEQUENCE [LARGE SCALE GENOMIC DNA]</scope>
    <source>
        <strain evidence="12 13">DSM 16974</strain>
    </source>
</reference>
<keyword evidence="3 10" id="KW-0813">Transport</keyword>